<dbReference type="Gene3D" id="1.10.443.10">
    <property type="entry name" value="Intergrase catalytic core"/>
    <property type="match status" value="1"/>
</dbReference>
<keyword evidence="4" id="KW-0233">DNA recombination</keyword>
<dbReference type="GO" id="GO:0015074">
    <property type="term" value="P:DNA integration"/>
    <property type="evidence" value="ECO:0007669"/>
    <property type="project" value="UniProtKB-KW"/>
</dbReference>
<dbReference type="PANTHER" id="PTHR30349:SF41">
    <property type="entry name" value="INTEGRASE_RECOMBINASE PROTEIN MJ0367-RELATED"/>
    <property type="match status" value="1"/>
</dbReference>
<feature type="domain" description="Tyr recombinase" evidence="5">
    <location>
        <begin position="47"/>
        <end position="225"/>
    </location>
</feature>
<dbReference type="PROSITE" id="PS51898">
    <property type="entry name" value="TYR_RECOMBINASE"/>
    <property type="match status" value="1"/>
</dbReference>
<keyword evidence="7" id="KW-1185">Reference proteome</keyword>
<proteinExistence type="inferred from homology"/>
<organism evidence="6 7">
    <name type="scientific">Pelagivirga sediminicola</name>
    <dbReference type="NCBI Taxonomy" id="2170575"/>
    <lineage>
        <taxon>Bacteria</taxon>
        <taxon>Pseudomonadati</taxon>
        <taxon>Pseudomonadota</taxon>
        <taxon>Alphaproteobacteria</taxon>
        <taxon>Rhodobacterales</taxon>
        <taxon>Paracoccaceae</taxon>
        <taxon>Pelagivirga</taxon>
    </lineage>
</organism>
<dbReference type="InterPro" id="IPR013762">
    <property type="entry name" value="Integrase-like_cat_sf"/>
</dbReference>
<dbReference type="Pfam" id="PF00589">
    <property type="entry name" value="Phage_integrase"/>
    <property type="match status" value="1"/>
</dbReference>
<gene>
    <name evidence="6" type="ORF">DC366_18285</name>
</gene>
<dbReference type="GO" id="GO:0006310">
    <property type="term" value="P:DNA recombination"/>
    <property type="evidence" value="ECO:0007669"/>
    <property type="project" value="UniProtKB-KW"/>
</dbReference>
<dbReference type="SUPFAM" id="SSF56349">
    <property type="entry name" value="DNA breaking-rejoining enzymes"/>
    <property type="match status" value="1"/>
</dbReference>
<dbReference type="Proteomes" id="UP000244446">
    <property type="component" value="Unassembled WGS sequence"/>
</dbReference>
<evidence type="ECO:0000313" key="7">
    <source>
        <dbReference type="Proteomes" id="UP000244446"/>
    </source>
</evidence>
<dbReference type="AlphaFoldDB" id="A0A2T7G2H1"/>
<dbReference type="InterPro" id="IPR002104">
    <property type="entry name" value="Integrase_catalytic"/>
</dbReference>
<evidence type="ECO:0000259" key="5">
    <source>
        <dbReference type="PROSITE" id="PS51898"/>
    </source>
</evidence>
<dbReference type="OrthoDB" id="9801717at2"/>
<dbReference type="GO" id="GO:0003677">
    <property type="term" value="F:DNA binding"/>
    <property type="evidence" value="ECO:0007669"/>
    <property type="project" value="UniProtKB-KW"/>
</dbReference>
<evidence type="ECO:0000256" key="3">
    <source>
        <dbReference type="ARBA" id="ARBA00023125"/>
    </source>
</evidence>
<keyword evidence="3" id="KW-0238">DNA-binding</keyword>
<sequence length="263" mass="29441">MTGYIERVSDEIADILLREGIDYDQTKAVFKAARAKAGLRAPKEKRGAPARLTLEESLRFIDAAYARSGQTGLMIQTLLETGARVSEFVAFRVEDISIAERAVIIESGKGGKRREVPIRAEIARLLAMHIGKRRAGPLFISREKSHSGTRTYTRQRIGQMVRGIARDARIEKRIYPHLLRHTMATRLLADGMDITDIQKFLGHEDISATRIYAETSIAMLRRKFDRVIGSHGRELLGEVRNRHGDVVGAFAADLLASDPHRVT</sequence>
<comment type="similarity">
    <text evidence="1">Belongs to the 'phage' integrase family.</text>
</comment>
<reference evidence="6 7" key="1">
    <citation type="submission" date="2018-04" db="EMBL/GenBank/DDBJ databases">
        <title>Pelagivirga bohaiensis gen. nov., sp. nov., a bacterium isolated from the Bohai Sea.</title>
        <authorList>
            <person name="Ji X."/>
        </authorList>
    </citation>
    <scope>NUCLEOTIDE SEQUENCE [LARGE SCALE GENOMIC DNA]</scope>
    <source>
        <strain evidence="6 7">BH-SD19</strain>
    </source>
</reference>
<evidence type="ECO:0000256" key="4">
    <source>
        <dbReference type="ARBA" id="ARBA00023172"/>
    </source>
</evidence>
<accession>A0A2T7G2H1</accession>
<evidence type="ECO:0000313" key="6">
    <source>
        <dbReference type="EMBL" id="PVA08619.1"/>
    </source>
</evidence>
<dbReference type="InterPro" id="IPR011010">
    <property type="entry name" value="DNA_brk_join_enz"/>
</dbReference>
<dbReference type="EMBL" id="QCYH01000023">
    <property type="protein sequence ID" value="PVA08619.1"/>
    <property type="molecule type" value="Genomic_DNA"/>
</dbReference>
<comment type="caution">
    <text evidence="6">The sequence shown here is derived from an EMBL/GenBank/DDBJ whole genome shotgun (WGS) entry which is preliminary data.</text>
</comment>
<dbReference type="InterPro" id="IPR050090">
    <property type="entry name" value="Tyrosine_recombinase_XerCD"/>
</dbReference>
<dbReference type="RefSeq" id="WP_108693616.1">
    <property type="nucleotide sequence ID" value="NZ_QCYH01000023.1"/>
</dbReference>
<dbReference type="PANTHER" id="PTHR30349">
    <property type="entry name" value="PHAGE INTEGRASE-RELATED"/>
    <property type="match status" value="1"/>
</dbReference>
<evidence type="ECO:0000256" key="2">
    <source>
        <dbReference type="ARBA" id="ARBA00022908"/>
    </source>
</evidence>
<protein>
    <submittedName>
        <fullName evidence="6">Integrase</fullName>
    </submittedName>
</protein>
<evidence type="ECO:0000256" key="1">
    <source>
        <dbReference type="ARBA" id="ARBA00008857"/>
    </source>
</evidence>
<keyword evidence="2" id="KW-0229">DNA integration</keyword>
<name>A0A2T7G2H1_9RHOB</name>